<keyword evidence="2" id="KW-0963">Cytoplasm</keyword>
<dbReference type="PANTHER" id="PTHR12086">
    <property type="entry name" value="EF-HAND DOMAIN C-TERMINAL CONTAINING PROTEIN"/>
    <property type="match status" value="1"/>
</dbReference>
<evidence type="ECO:0000256" key="2">
    <source>
        <dbReference type="ARBA" id="ARBA00022490"/>
    </source>
</evidence>
<keyword evidence="9" id="KW-1185">Reference proteome</keyword>
<accession>A0A8X6HLX4</accession>
<evidence type="ECO:0000256" key="5">
    <source>
        <dbReference type="ARBA" id="ARBA00023273"/>
    </source>
</evidence>
<organism evidence="8 9">
    <name type="scientific">Trichonephila clavata</name>
    <name type="common">Joro spider</name>
    <name type="synonym">Nephila clavata</name>
    <dbReference type="NCBI Taxonomy" id="2740835"/>
    <lineage>
        <taxon>Eukaryota</taxon>
        <taxon>Metazoa</taxon>
        <taxon>Ecdysozoa</taxon>
        <taxon>Arthropoda</taxon>
        <taxon>Chelicerata</taxon>
        <taxon>Arachnida</taxon>
        <taxon>Araneae</taxon>
        <taxon>Araneomorphae</taxon>
        <taxon>Entelegynae</taxon>
        <taxon>Araneoidea</taxon>
        <taxon>Nephilidae</taxon>
        <taxon>Trichonephila</taxon>
    </lineage>
</organism>
<dbReference type="OrthoDB" id="10255210at2759"/>
<evidence type="ECO:0000256" key="4">
    <source>
        <dbReference type="ARBA" id="ARBA00023212"/>
    </source>
</evidence>
<evidence type="ECO:0000256" key="3">
    <source>
        <dbReference type="ARBA" id="ARBA00022737"/>
    </source>
</evidence>
<reference evidence="8" key="1">
    <citation type="submission" date="2020-07" db="EMBL/GenBank/DDBJ databases">
        <title>Multicomponent nature underlies the extraordinary mechanical properties of spider dragline silk.</title>
        <authorList>
            <person name="Kono N."/>
            <person name="Nakamura H."/>
            <person name="Mori M."/>
            <person name="Yoshida Y."/>
            <person name="Ohtoshi R."/>
            <person name="Malay A.D."/>
            <person name="Moran D.A.P."/>
            <person name="Tomita M."/>
            <person name="Numata K."/>
            <person name="Arakawa K."/>
        </authorList>
    </citation>
    <scope>NUCLEOTIDE SEQUENCE</scope>
</reference>
<gene>
    <name evidence="8" type="primary">EFHC1_0</name>
    <name evidence="8" type="ORF">TNCT_263081</name>
</gene>
<dbReference type="Gene3D" id="2.30.29.170">
    <property type="match status" value="1"/>
</dbReference>
<evidence type="ECO:0000256" key="1">
    <source>
        <dbReference type="ARBA" id="ARBA00004430"/>
    </source>
</evidence>
<dbReference type="AlphaFoldDB" id="A0A8X6HLX4"/>
<dbReference type="SMART" id="SM00676">
    <property type="entry name" value="DM10"/>
    <property type="match status" value="1"/>
</dbReference>
<keyword evidence="5" id="KW-0966">Cell projection</keyword>
<dbReference type="Proteomes" id="UP000887116">
    <property type="component" value="Unassembled WGS sequence"/>
</dbReference>
<evidence type="ECO:0000259" key="7">
    <source>
        <dbReference type="PROSITE" id="PS51336"/>
    </source>
</evidence>
<protein>
    <submittedName>
        <fullName evidence="8">EF-hand domain-containing protein 1</fullName>
    </submittedName>
</protein>
<comment type="subcellular location">
    <subcellularLocation>
        <location evidence="1">Cytoplasm</location>
        <location evidence="1">Cytoskeleton</location>
        <location evidence="1">Cilium axoneme</location>
    </subcellularLocation>
</comment>
<comment type="caution">
    <text evidence="8">The sequence shown here is derived from an EMBL/GenBank/DDBJ whole genome shotgun (WGS) entry which is preliminary data.</text>
</comment>
<dbReference type="PROSITE" id="PS51336">
    <property type="entry name" value="DM10"/>
    <property type="match status" value="1"/>
</dbReference>
<feature type="domain" description="DM10" evidence="7">
    <location>
        <begin position="1"/>
        <end position="107"/>
    </location>
</feature>
<dbReference type="InterPro" id="IPR006602">
    <property type="entry name" value="DM10_dom"/>
</dbReference>
<evidence type="ECO:0000313" key="9">
    <source>
        <dbReference type="Proteomes" id="UP000887116"/>
    </source>
</evidence>
<feature type="compositionally biased region" description="Basic and acidic residues" evidence="6">
    <location>
        <begin position="93"/>
        <end position="111"/>
    </location>
</feature>
<feature type="region of interest" description="Disordered" evidence="6">
    <location>
        <begin position="92"/>
        <end position="134"/>
    </location>
</feature>
<feature type="non-terminal residue" evidence="8">
    <location>
        <position position="1"/>
    </location>
</feature>
<evidence type="ECO:0000313" key="8">
    <source>
        <dbReference type="EMBL" id="GFR26023.1"/>
    </source>
</evidence>
<evidence type="ECO:0000256" key="6">
    <source>
        <dbReference type="SAM" id="MobiDB-lite"/>
    </source>
</evidence>
<keyword evidence="3" id="KW-0677">Repeat</keyword>
<proteinExistence type="predicted"/>
<dbReference type="GO" id="GO:0005930">
    <property type="term" value="C:axoneme"/>
    <property type="evidence" value="ECO:0007669"/>
    <property type="project" value="UniProtKB-SubCell"/>
</dbReference>
<dbReference type="Pfam" id="PF06565">
    <property type="entry name" value="DM10_dom"/>
    <property type="match status" value="1"/>
</dbReference>
<keyword evidence="4" id="KW-0206">Cytoskeleton</keyword>
<name>A0A8X6HLX4_TRICU</name>
<dbReference type="InterPro" id="IPR040193">
    <property type="entry name" value="EFHC1/EFHC2/EFHB"/>
</dbReference>
<sequence length="134" mass="15759">VLRFSGFIREDVHDYSREEYRIRPVKVLYYLQDDTMEVIEPKIPNSGLVQGTLFKRHAFPHPRGKGRTYLWKDLNLRMDVLVLQHNYPHHGLRSMDKGVPHRCRNRTERTRAHSTGSSPTGKAEHKVLQRNKTS</sequence>
<dbReference type="EMBL" id="BMAO01038625">
    <property type="protein sequence ID" value="GFR26023.1"/>
    <property type="molecule type" value="Genomic_DNA"/>
</dbReference>